<dbReference type="eggNOG" id="ENOG502ZB3T">
    <property type="taxonomic scope" value="Bacteria"/>
</dbReference>
<proteinExistence type="predicted"/>
<dbReference type="Pfam" id="PF04796">
    <property type="entry name" value="RepA_C"/>
    <property type="match status" value="1"/>
</dbReference>
<comment type="caution">
    <text evidence="1">The sequence shown here is derived from an EMBL/GenBank/DDBJ whole genome shotgun (WGS) entry which is preliminary data.</text>
</comment>
<dbReference type="PATRIC" id="fig|1454004.3.peg.768"/>
<dbReference type="EMBL" id="JEMY01000005">
    <property type="protein sequence ID" value="EXI90548.1"/>
    <property type="molecule type" value="Genomic_DNA"/>
</dbReference>
<keyword evidence="2" id="KW-1185">Reference proteome</keyword>
<name>A0A011P6E0_ACCRE</name>
<sequence length="295" mass="33274">MTRVARADKLMSIASEISDVEVDAESLAFMGQALVQTTLPHTDPGVSSFERTSGAVSLSIIADPKIGLPFGTVPRLVLAWICTEAVKTKCPQLDLGRSQKEFLHKLGMRTDGRDGQRLREQSMKLFSSVLSIVFQKQGRFCLQSMAIADEAFFFWDPERPDDQRRWKSTLKLSGAFFRNITESPVPIDMRVLHALSQSPLAMDIYSWLVYRIFVLRVTRHSSALIPWQSLKRQFGADYSDTPRGLLDFKKRFLQRLEETLLFYPEADVTAEKPGLLVAASRLHIRHTGGARLSSL</sequence>
<evidence type="ECO:0000313" key="2">
    <source>
        <dbReference type="Proteomes" id="UP000022141"/>
    </source>
</evidence>
<gene>
    <name evidence="1" type="ORF">AW11_00742</name>
</gene>
<evidence type="ECO:0000313" key="1">
    <source>
        <dbReference type="EMBL" id="EXI90548.1"/>
    </source>
</evidence>
<reference evidence="1" key="1">
    <citation type="submission" date="2014-02" db="EMBL/GenBank/DDBJ databases">
        <title>Expanding our view of genomic diversity in Candidatus Accumulibacter clades.</title>
        <authorList>
            <person name="Skennerton C.T."/>
            <person name="Barr J.J."/>
            <person name="Slater F.R."/>
            <person name="Bond P.L."/>
            <person name="Tyson G.W."/>
        </authorList>
    </citation>
    <scope>NUCLEOTIDE SEQUENCE [LARGE SCALE GENOMIC DNA]</scope>
</reference>
<organism evidence="1 2">
    <name type="scientific">Accumulibacter regalis</name>
    <dbReference type="NCBI Taxonomy" id="522306"/>
    <lineage>
        <taxon>Bacteria</taxon>
        <taxon>Pseudomonadati</taxon>
        <taxon>Pseudomonadota</taxon>
        <taxon>Betaproteobacteria</taxon>
        <taxon>Candidatus Accumulibacter</taxon>
    </lineage>
</organism>
<dbReference type="InterPro" id="IPR006881">
    <property type="entry name" value="RepA_C"/>
</dbReference>
<dbReference type="AlphaFoldDB" id="A0A011P6E0"/>
<dbReference type="Proteomes" id="UP000022141">
    <property type="component" value="Unassembled WGS sequence"/>
</dbReference>
<protein>
    <submittedName>
        <fullName evidence="1">Plasmid encoded RepA protein</fullName>
    </submittedName>
</protein>
<accession>A0A011P6E0</accession>